<feature type="transmembrane region" description="Helical" evidence="2">
    <location>
        <begin position="179"/>
        <end position="203"/>
    </location>
</feature>
<keyword evidence="4" id="KW-1185">Reference proteome</keyword>
<dbReference type="Pfam" id="PF09490">
    <property type="entry name" value="CbtA"/>
    <property type="match status" value="1"/>
</dbReference>
<dbReference type="EMBL" id="JAMTCK010000001">
    <property type="protein sequence ID" value="MCP2163359.1"/>
    <property type="molecule type" value="Genomic_DNA"/>
</dbReference>
<dbReference type="InterPro" id="IPR012666">
    <property type="entry name" value="CbtA_put"/>
</dbReference>
<comment type="caution">
    <text evidence="3">The sequence shown here is derived from an EMBL/GenBank/DDBJ whole genome shotgun (WGS) entry which is preliminary data.</text>
</comment>
<feature type="transmembrane region" description="Helical" evidence="2">
    <location>
        <begin position="223"/>
        <end position="244"/>
    </location>
</feature>
<evidence type="ECO:0000256" key="1">
    <source>
        <dbReference type="SAM" id="MobiDB-lite"/>
    </source>
</evidence>
<evidence type="ECO:0000313" key="3">
    <source>
        <dbReference type="EMBL" id="MCP2163359.1"/>
    </source>
</evidence>
<reference evidence="3" key="1">
    <citation type="submission" date="2022-06" db="EMBL/GenBank/DDBJ databases">
        <title>Genomic Encyclopedia of Archaeal and Bacterial Type Strains, Phase II (KMG-II): from individual species to whole genera.</title>
        <authorList>
            <person name="Goeker M."/>
        </authorList>
    </citation>
    <scope>NUCLEOTIDE SEQUENCE</scope>
    <source>
        <strain evidence="3">DSM 43935</strain>
    </source>
</reference>
<feature type="region of interest" description="Disordered" evidence="1">
    <location>
        <begin position="40"/>
        <end position="63"/>
    </location>
</feature>
<name>A0AAE3G9H9_9PSEU</name>
<proteinExistence type="predicted"/>
<feature type="compositionally biased region" description="Basic and acidic residues" evidence="1">
    <location>
        <begin position="47"/>
        <end position="63"/>
    </location>
</feature>
<organism evidence="3 4">
    <name type="scientific">Goodfellowiella coeruleoviolacea</name>
    <dbReference type="NCBI Taxonomy" id="334858"/>
    <lineage>
        <taxon>Bacteria</taxon>
        <taxon>Bacillati</taxon>
        <taxon>Actinomycetota</taxon>
        <taxon>Actinomycetes</taxon>
        <taxon>Pseudonocardiales</taxon>
        <taxon>Pseudonocardiaceae</taxon>
        <taxon>Goodfellowiella</taxon>
    </lineage>
</organism>
<protein>
    <submittedName>
        <fullName evidence="3">Cobalt transporter subunit (CbtA)</fullName>
    </submittedName>
</protein>
<feature type="transmembrane region" description="Helical" evidence="2">
    <location>
        <begin position="152"/>
        <end position="172"/>
    </location>
</feature>
<dbReference type="AlphaFoldDB" id="A0AAE3G9H9"/>
<gene>
    <name evidence="3" type="ORF">LX83_000199</name>
</gene>
<keyword evidence="2" id="KW-0812">Transmembrane</keyword>
<accession>A0AAE3G9H9</accession>
<feature type="transmembrane region" description="Helical" evidence="2">
    <location>
        <begin position="78"/>
        <end position="101"/>
    </location>
</feature>
<dbReference type="RefSeq" id="WP_253765923.1">
    <property type="nucleotide sequence ID" value="NZ_JAMTCK010000001.1"/>
</dbReference>
<keyword evidence="2" id="KW-1133">Transmembrane helix</keyword>
<evidence type="ECO:0000313" key="4">
    <source>
        <dbReference type="Proteomes" id="UP001206128"/>
    </source>
</evidence>
<keyword evidence="2" id="KW-0472">Membrane</keyword>
<sequence length="264" mass="27178">MRTLLVRGMLAGLVAGAVAALFAYLVGEPPVEAAIGLEQADPAAPDPHGHDPAAPDPRGHDTHDHAEELVSRGVQRTLGLLTAVGGYGVAVGGLLALAFAVVHGRVGRQRPRVTAVLLTGAVFTSAVLVPFLKYPANPPAVGRPETIGDRTGLYFGFVALSVVFAIAAAWLGRALADRLGGWTGGLLGSAGYLVAVLACAWLLPTVSEVPADFPATTLWSFRVASLGTQLTLWLVLGLVFATLADRALTGSGARGPARPHLSVH</sequence>
<feature type="transmembrane region" description="Helical" evidence="2">
    <location>
        <begin position="113"/>
        <end position="132"/>
    </location>
</feature>
<evidence type="ECO:0000256" key="2">
    <source>
        <dbReference type="SAM" id="Phobius"/>
    </source>
</evidence>
<dbReference type="Proteomes" id="UP001206128">
    <property type="component" value="Unassembled WGS sequence"/>
</dbReference>